<dbReference type="SUPFAM" id="SSF53213">
    <property type="entry name" value="LigB-like"/>
    <property type="match status" value="1"/>
</dbReference>
<sequence>MEGYYLMPHPPLIIPRVGRGQEKQIQKTIDGCDAIGLEIDRSGIHTIIVITPHGTVFRDAVALTGIENLKGDFGKFGAKQVSFDIKIDLTLTHEIIREAEKAQIAVAALNRENAKSYGVSLELDHGAAVPLSFVKSLDKIELVHITYGMLSPIELYSFGRAIEKACQKTGTRAAVIASGDLSHRLTKDGPYPYSPYGAKFDSRLLEVLEQGDFKCLFNLDGTMITEAGECGLRSLYILAGTLDGKDAKAEILSYEGPFGVGYGVARFKVSEGRSIFDDIKNLGRERHVKRLEEGPAYTRLARRNIENFFRTGKSLTVKDIKDKELLNDRKGVFVSLKLAGELRGCIGTIEAVTGSVGEEILNNSISAAFNDPRFSPLREEELYQLDISVDLLYPAEKCSFEDLDPESYGVIVTSGRKRGLLLPMLEGIDSSEEQVSIALQKAGIGKNQSYEIERFKVERFKEVEA</sequence>
<dbReference type="NCBIfam" id="TIGR04335">
    <property type="entry name" value="AmmeMemoSam_A"/>
    <property type="match status" value="1"/>
</dbReference>
<dbReference type="GO" id="GO:0008198">
    <property type="term" value="F:ferrous iron binding"/>
    <property type="evidence" value="ECO:0007669"/>
    <property type="project" value="InterPro"/>
</dbReference>
<dbReference type="NCBIfam" id="TIGR00296">
    <property type="entry name" value="TIGR00296 family protein"/>
    <property type="match status" value="1"/>
</dbReference>
<dbReference type="eggNOG" id="COG2078">
    <property type="taxonomic scope" value="Bacteria"/>
</dbReference>
<dbReference type="InterPro" id="IPR036071">
    <property type="entry name" value="AMMECR1_dom_sf"/>
</dbReference>
<dbReference type="PANTHER" id="PTHR13016">
    <property type="entry name" value="AMMECR1 HOMOLOG"/>
    <property type="match status" value="1"/>
</dbReference>
<reference evidence="2 3" key="1">
    <citation type="journal article" date="2013" name="Genome Announc.">
        <title>Draft Genome Sequence of the Cellulolytic, Mesophilic, Anaerobic Bacterium Clostridium termitidis Strain CT1112 (DSM 5398).</title>
        <authorList>
            <person name="Lal S."/>
            <person name="Ramachandran U."/>
            <person name="Zhang X."/>
            <person name="Munir R."/>
            <person name="Sparling R."/>
            <person name="Levin D.B."/>
        </authorList>
    </citation>
    <scope>NUCLEOTIDE SEQUENCE [LARGE SCALE GENOMIC DNA]</scope>
    <source>
        <strain evidence="2 3">CT1112</strain>
    </source>
</reference>
<dbReference type="PATRIC" id="fig|1195236.3.peg.2903"/>
<evidence type="ECO:0000313" key="2">
    <source>
        <dbReference type="EMBL" id="EMS71514.1"/>
    </source>
</evidence>
<dbReference type="GO" id="GO:0016702">
    <property type="term" value="F:oxidoreductase activity, acting on single donors with incorporation of molecular oxygen, incorporation of two atoms of oxygen"/>
    <property type="evidence" value="ECO:0007669"/>
    <property type="project" value="UniProtKB-ARBA"/>
</dbReference>
<feature type="domain" description="AMMECR1" evidence="1">
    <location>
        <begin position="292"/>
        <end position="465"/>
    </location>
</feature>
<proteinExistence type="predicted"/>
<dbReference type="RefSeq" id="WP_004626272.1">
    <property type="nucleotide sequence ID" value="NZ_AORV01000036.1"/>
</dbReference>
<organism evidence="2 3">
    <name type="scientific">Ruminiclostridium cellobioparum subsp. termitidis CT1112</name>
    <dbReference type="NCBI Taxonomy" id="1195236"/>
    <lineage>
        <taxon>Bacteria</taxon>
        <taxon>Bacillati</taxon>
        <taxon>Bacillota</taxon>
        <taxon>Clostridia</taxon>
        <taxon>Eubacteriales</taxon>
        <taxon>Oscillospiraceae</taxon>
        <taxon>Ruminiclostridium</taxon>
    </lineage>
</organism>
<dbReference type="SUPFAM" id="SSF143447">
    <property type="entry name" value="AMMECR1-like"/>
    <property type="match status" value="1"/>
</dbReference>
<dbReference type="Gene3D" id="3.40.830.10">
    <property type="entry name" value="LigB-like"/>
    <property type="match status" value="1"/>
</dbReference>
<gene>
    <name evidence="2" type="ORF">CTER_2584</name>
</gene>
<accession>S0FQR6</accession>
<dbReference type="Pfam" id="PF02900">
    <property type="entry name" value="LigB"/>
    <property type="match status" value="1"/>
</dbReference>
<dbReference type="InterPro" id="IPR023473">
    <property type="entry name" value="AMMECR1"/>
</dbReference>
<dbReference type="PANTHER" id="PTHR13016:SF0">
    <property type="entry name" value="AMME SYNDROME CANDIDATE GENE 1 PROTEIN"/>
    <property type="match status" value="1"/>
</dbReference>
<evidence type="ECO:0000259" key="1">
    <source>
        <dbReference type="PROSITE" id="PS51112"/>
    </source>
</evidence>
<evidence type="ECO:0000313" key="3">
    <source>
        <dbReference type="Proteomes" id="UP000014155"/>
    </source>
</evidence>
<keyword evidence="3" id="KW-1185">Reference proteome</keyword>
<dbReference type="STRING" id="1195236.CTER_2584"/>
<dbReference type="eggNOG" id="COG3885">
    <property type="taxonomic scope" value="Bacteria"/>
</dbReference>
<dbReference type="Gene3D" id="3.30.1490.150">
    <property type="entry name" value="Hypothetical protein ph0010, domain 2"/>
    <property type="match status" value="1"/>
</dbReference>
<dbReference type="InterPro" id="IPR027485">
    <property type="entry name" value="AMMECR1_N"/>
</dbReference>
<dbReference type="PROSITE" id="PS51112">
    <property type="entry name" value="AMMECR1"/>
    <property type="match status" value="1"/>
</dbReference>
<dbReference type="Proteomes" id="UP000014155">
    <property type="component" value="Unassembled WGS sequence"/>
</dbReference>
<dbReference type="InterPro" id="IPR004183">
    <property type="entry name" value="Xdiol_dOase_suB"/>
</dbReference>
<dbReference type="EMBL" id="AORV01000036">
    <property type="protein sequence ID" value="EMS71514.1"/>
    <property type="molecule type" value="Genomic_DNA"/>
</dbReference>
<dbReference type="CDD" id="cd07951">
    <property type="entry name" value="ED_3B_N_AMMECR1"/>
    <property type="match status" value="1"/>
</dbReference>
<name>S0FQR6_RUMCE</name>
<dbReference type="Gene3D" id="3.30.700.20">
    <property type="entry name" value="Hypothetical protein ph0010, domain 1"/>
    <property type="match status" value="1"/>
</dbReference>
<comment type="caution">
    <text evidence="2">The sequence shown here is derived from an EMBL/GenBank/DDBJ whole genome shotgun (WGS) entry which is preliminary data.</text>
</comment>
<protein>
    <submittedName>
        <fullName evidence="2">Uncharacterized protein, PH0010 family</fullName>
    </submittedName>
</protein>
<dbReference type="Pfam" id="PF01871">
    <property type="entry name" value="AMMECR1"/>
    <property type="match status" value="1"/>
</dbReference>
<dbReference type="AlphaFoldDB" id="S0FQR6"/>
<dbReference type="InterPro" id="IPR027623">
    <property type="entry name" value="AmmeMemoSam_A"/>
</dbReference>
<dbReference type="InterPro" id="IPR002733">
    <property type="entry name" value="AMMECR1_domain"/>
</dbReference>
<dbReference type="NCBIfam" id="TIGR04336">
    <property type="entry name" value="AmmeMemoSam_B"/>
    <property type="match status" value="1"/>
</dbReference>